<evidence type="ECO:0000259" key="7">
    <source>
        <dbReference type="Pfam" id="PF02687"/>
    </source>
</evidence>
<evidence type="ECO:0000313" key="8">
    <source>
        <dbReference type="EMBL" id="BBM15637.1"/>
    </source>
</evidence>
<evidence type="ECO:0000256" key="1">
    <source>
        <dbReference type="ARBA" id="ARBA00004651"/>
    </source>
</evidence>
<evidence type="ECO:0000256" key="3">
    <source>
        <dbReference type="ARBA" id="ARBA00022692"/>
    </source>
</evidence>
<feature type="transmembrane region" description="Helical" evidence="6">
    <location>
        <begin position="17"/>
        <end position="39"/>
    </location>
</feature>
<feature type="transmembrane region" description="Helical" evidence="6">
    <location>
        <begin position="584"/>
        <end position="608"/>
    </location>
</feature>
<dbReference type="InterPro" id="IPR027022">
    <property type="entry name" value="ABC_permease_BceB-typ"/>
</dbReference>
<dbReference type="GO" id="GO:0055085">
    <property type="term" value="P:transmembrane transport"/>
    <property type="evidence" value="ECO:0007669"/>
    <property type="project" value="UniProtKB-UniRule"/>
</dbReference>
<keyword evidence="5 6" id="KW-0472">Membrane</keyword>
<keyword evidence="4 6" id="KW-1133">Transmembrane helix</keyword>
<reference evidence="8 9" key="1">
    <citation type="submission" date="2019-07" db="EMBL/GenBank/DDBJ databases">
        <title>antibiotic susceptibility of plant-derived lactic acid bacteria.</title>
        <authorList>
            <person name="Sugiyama M."/>
            <person name="Noda M."/>
        </authorList>
    </citation>
    <scope>NUCLEOTIDE SEQUENCE [LARGE SCALE GENOMIC DNA]</scope>
    <source>
        <strain evidence="8 9">15-1A</strain>
    </source>
</reference>
<feature type="transmembrane region" description="Helical" evidence="6">
    <location>
        <begin position="643"/>
        <end position="668"/>
    </location>
</feature>
<feature type="transmembrane region" description="Helical" evidence="6">
    <location>
        <begin position="203"/>
        <end position="222"/>
    </location>
</feature>
<feature type="domain" description="ABC3 transporter permease C-terminal" evidence="7">
    <location>
        <begin position="61"/>
        <end position="177"/>
    </location>
</feature>
<dbReference type="Pfam" id="PF02687">
    <property type="entry name" value="FtsX"/>
    <property type="match status" value="1"/>
</dbReference>
<sequence>MLYKLAAKSFLKQSRGYLVYFFSLTLSTMIYYSFSAMTYDQSLIRRASQDVSIDTILKLGSWIITVVLLFFVLSANRFFLNRRQKEIGIYQLFGISKFQISSIYVLETMTIGFFACMLGILLGSIFSKLFQMILVRMMKMDITSRFFISIPSIFETVVVFFVILSAVSLYSLWRIWSYPMNRSFGEREQVESSMLRIRTRHRLLGVIGVLMISSSYFAALNFRETISQLFEKKVNLGLMIAFPFSILFFCILGTYLFFRYSFRLLLHLLSESRFKYRGTNFLLIGNTQIHLLKGWRMNSLITLVIGLSLAMIGGMIGISTLVAHREEIDTPVSYQLDTQTADKLRPILTEENQKISDELVFHYKVVGSYYNLSIGSVSGGNEIKPVNLISEKEYRAFRKIKPSLPNIKLTEKNHAVMLDSIKTMFRDFSSNGKKIYLPDKQELLIQQVLPGFLGYEGMTYYGPSAIFVQGIFDHVTGLYGTTLVVTQEIFDRVTGLEYQIINWNVTGGNQEKMTERLNKEVPTNWTHTIYYSYEITDQGIVGTIHTDASKEEESEYSENKLTGQTSRLNYNARYPRLRAIDRQIGINIFVALFVGMIVIIATGSILMVRQLSEAEIERTNYQLLTKLGIAQRKTNRMIYKQNALMFFPPMILGITHAVFAINVFSQYVEGADYWFAYFVCGLLIVIYLLFYFMTSRLYCRIIEE</sequence>
<evidence type="ECO:0000256" key="5">
    <source>
        <dbReference type="ARBA" id="ARBA00023136"/>
    </source>
</evidence>
<feature type="transmembrane region" description="Helical" evidence="6">
    <location>
        <begin position="234"/>
        <end position="258"/>
    </location>
</feature>
<dbReference type="GO" id="GO:0005886">
    <property type="term" value="C:plasma membrane"/>
    <property type="evidence" value="ECO:0007669"/>
    <property type="project" value="UniProtKB-SubCell"/>
</dbReference>
<dbReference type="InterPro" id="IPR003838">
    <property type="entry name" value="ABC3_permease_C"/>
</dbReference>
<comment type="similarity">
    <text evidence="6">Belongs to the ABC-4 integral membrane protein family.</text>
</comment>
<organism evidence="8 9">
    <name type="scientific">Enterococcus mundtii</name>
    <dbReference type="NCBI Taxonomy" id="53346"/>
    <lineage>
        <taxon>Bacteria</taxon>
        <taxon>Bacillati</taxon>
        <taxon>Bacillota</taxon>
        <taxon>Bacilli</taxon>
        <taxon>Lactobacillales</taxon>
        <taxon>Enterococcaceae</taxon>
        <taxon>Enterococcus</taxon>
    </lineage>
</organism>
<keyword evidence="6" id="KW-0813">Transport</keyword>
<keyword evidence="3 6" id="KW-0812">Transmembrane</keyword>
<dbReference type="PANTHER" id="PTHR46795">
    <property type="entry name" value="ABC TRANSPORTER PERMEASE-RELATED-RELATED"/>
    <property type="match status" value="1"/>
</dbReference>
<evidence type="ECO:0000256" key="2">
    <source>
        <dbReference type="ARBA" id="ARBA00022475"/>
    </source>
</evidence>
<feature type="transmembrane region" description="Helical" evidence="6">
    <location>
        <begin position="146"/>
        <end position="173"/>
    </location>
</feature>
<dbReference type="RefSeq" id="WP_023519275.1">
    <property type="nucleotide sequence ID" value="NZ_AP019810.1"/>
</dbReference>
<dbReference type="EMBL" id="AP019810">
    <property type="protein sequence ID" value="BBM15637.1"/>
    <property type="molecule type" value="Genomic_DNA"/>
</dbReference>
<evidence type="ECO:0000256" key="6">
    <source>
        <dbReference type="PIRNR" id="PIRNR018968"/>
    </source>
</evidence>
<dbReference type="Proteomes" id="UP000509460">
    <property type="component" value="Chromosome"/>
</dbReference>
<evidence type="ECO:0000313" key="9">
    <source>
        <dbReference type="Proteomes" id="UP000509460"/>
    </source>
</evidence>
<name>A0AAI8WEJ5_ENTMU</name>
<protein>
    <submittedName>
        <fullName evidence="8">ABC superfamily ATP binding cassette transporter, membrane protein</fullName>
    </submittedName>
</protein>
<evidence type="ECO:0000256" key="4">
    <source>
        <dbReference type="ARBA" id="ARBA00022989"/>
    </source>
</evidence>
<feature type="transmembrane region" description="Helical" evidence="6">
    <location>
        <begin position="101"/>
        <end position="126"/>
    </location>
</feature>
<accession>A0AAI8WEJ5</accession>
<dbReference type="PIRSF" id="PIRSF018968">
    <property type="entry name" value="ABC_permease_BceB"/>
    <property type="match status" value="1"/>
</dbReference>
<keyword evidence="2 6" id="KW-1003">Cell membrane</keyword>
<comment type="subcellular location">
    <subcellularLocation>
        <location evidence="1 6">Cell membrane</location>
        <topology evidence="1 6">Multi-pass membrane protein</topology>
    </subcellularLocation>
</comment>
<dbReference type="InterPro" id="IPR052536">
    <property type="entry name" value="ABC-4_Integral_Memb_Prot"/>
</dbReference>
<proteinExistence type="inferred from homology"/>
<dbReference type="AlphaFoldDB" id="A0AAI8WEJ5"/>
<feature type="transmembrane region" description="Helical" evidence="6">
    <location>
        <begin position="674"/>
        <end position="693"/>
    </location>
</feature>
<gene>
    <name evidence="8" type="ORF">EM151A_2456</name>
</gene>
<feature type="transmembrane region" description="Helical" evidence="6">
    <location>
        <begin position="59"/>
        <end position="80"/>
    </location>
</feature>
<feature type="transmembrane region" description="Helical" evidence="6">
    <location>
        <begin position="300"/>
        <end position="323"/>
    </location>
</feature>
<dbReference type="PANTHER" id="PTHR46795:SF3">
    <property type="entry name" value="ABC TRANSPORTER PERMEASE"/>
    <property type="match status" value="1"/>
</dbReference>